<keyword evidence="3" id="KW-1185">Reference proteome</keyword>
<dbReference type="RefSeq" id="WP_079493775.1">
    <property type="nucleotide sequence ID" value="NZ_FUZT01000010.1"/>
</dbReference>
<sequence>MPDFWIHTLAGELVLKSLKNCDLKKLLEENRKIFNLGCQGPDLFFYNDFLPWIKNKRGPKIGTMMHQNHTKTLFLESIDYLREMQNREGFNKLASYFLGFTIHYAIDKNEHPFINARTKNFNEHKLFEMNLDTYFIKKYWNKRVHLLSPSSKINIGEKLPSSIVDYYKNIVPKIFNIPIKTATVNDSYRDYKRVFDIFYSPKKYKRFCLNMLNLIMPIDISICLYPTNVHNEVLTKEEFLEFENILLKGVNEGVKLIELISSYFKENIGKSPVENAFDDISFSGKPNF</sequence>
<dbReference type="SUPFAM" id="SSF48537">
    <property type="entry name" value="Phospholipase C/P1 nuclease"/>
    <property type="match status" value="1"/>
</dbReference>
<reference evidence="2 3" key="1">
    <citation type="submission" date="2017-02" db="EMBL/GenBank/DDBJ databases">
        <authorList>
            <person name="Peterson S.W."/>
        </authorList>
    </citation>
    <scope>NUCLEOTIDE SEQUENCE [LARGE SCALE GENOMIC DNA]</scope>
    <source>
        <strain evidence="2 3">M1</strain>
    </source>
</reference>
<dbReference type="InterPro" id="IPR008947">
    <property type="entry name" value="PLipase_C/P1_nuclease_dom_sf"/>
</dbReference>
<organism evidence="2 3">
    <name type="scientific">Maledivibacter halophilus</name>
    <dbReference type="NCBI Taxonomy" id="36842"/>
    <lineage>
        <taxon>Bacteria</taxon>
        <taxon>Bacillati</taxon>
        <taxon>Bacillota</taxon>
        <taxon>Clostridia</taxon>
        <taxon>Peptostreptococcales</taxon>
        <taxon>Caminicellaceae</taxon>
        <taxon>Maledivibacter</taxon>
    </lineage>
</organism>
<dbReference type="OrthoDB" id="9810528at2"/>
<dbReference type="GO" id="GO:0016788">
    <property type="term" value="F:hydrolase activity, acting on ester bonds"/>
    <property type="evidence" value="ECO:0007669"/>
    <property type="project" value="InterPro"/>
</dbReference>
<dbReference type="STRING" id="36842.SAMN02194393_03798"/>
<evidence type="ECO:0000313" key="2">
    <source>
        <dbReference type="EMBL" id="SKC83008.1"/>
    </source>
</evidence>
<dbReference type="Proteomes" id="UP000190285">
    <property type="component" value="Unassembled WGS sequence"/>
</dbReference>
<dbReference type="Pfam" id="PF00882">
    <property type="entry name" value="Zn_dep_PLPC"/>
    <property type="match status" value="1"/>
</dbReference>
<dbReference type="AlphaFoldDB" id="A0A1T5M5C1"/>
<name>A0A1T5M5C1_9FIRM</name>
<evidence type="ECO:0000259" key="1">
    <source>
        <dbReference type="Pfam" id="PF00882"/>
    </source>
</evidence>
<protein>
    <submittedName>
        <fullName evidence="2">Zinc dependent phospholipase C</fullName>
    </submittedName>
</protein>
<accession>A0A1T5M5C1</accession>
<feature type="domain" description="Phospholipase C/D" evidence="1">
    <location>
        <begin position="7"/>
        <end position="150"/>
    </location>
</feature>
<proteinExistence type="predicted"/>
<dbReference type="InterPro" id="IPR029002">
    <property type="entry name" value="PLPC/GPLD1"/>
</dbReference>
<evidence type="ECO:0000313" key="3">
    <source>
        <dbReference type="Proteomes" id="UP000190285"/>
    </source>
</evidence>
<gene>
    <name evidence="2" type="ORF">SAMN02194393_03798</name>
</gene>
<dbReference type="EMBL" id="FUZT01000010">
    <property type="protein sequence ID" value="SKC83008.1"/>
    <property type="molecule type" value="Genomic_DNA"/>
</dbReference>